<organism evidence="2 3">
    <name type="scientific">Sphingomonas sediminicola</name>
    <dbReference type="NCBI Taxonomy" id="386874"/>
    <lineage>
        <taxon>Bacteria</taxon>
        <taxon>Pseudomonadati</taxon>
        <taxon>Pseudomonadota</taxon>
        <taxon>Alphaproteobacteria</taxon>
        <taxon>Sphingomonadales</taxon>
        <taxon>Sphingomonadaceae</taxon>
        <taxon>Sphingomonas</taxon>
    </lineage>
</organism>
<reference evidence="2 3" key="1">
    <citation type="submission" date="2020-08" db="EMBL/GenBank/DDBJ databases">
        <title>Genome sequence of Sphingomonas sediminicola KACC 15039T.</title>
        <authorList>
            <person name="Hyun D.-W."/>
            <person name="Bae J.-W."/>
        </authorList>
    </citation>
    <scope>NUCLEOTIDE SEQUENCE [LARGE SCALE GENOMIC DNA]</scope>
    <source>
        <strain evidence="2 3">KACC 15039</strain>
    </source>
</reference>
<accession>A0ABX6T7K3</accession>
<name>A0ABX6T7K3_9SPHN</name>
<keyword evidence="1" id="KW-0175">Coiled coil</keyword>
<gene>
    <name evidence="2" type="ORF">H9L14_14085</name>
</gene>
<keyword evidence="3" id="KW-1185">Reference proteome</keyword>
<evidence type="ECO:0000313" key="2">
    <source>
        <dbReference type="EMBL" id="QNP45635.1"/>
    </source>
</evidence>
<evidence type="ECO:0000256" key="1">
    <source>
        <dbReference type="SAM" id="Coils"/>
    </source>
</evidence>
<feature type="coiled-coil region" evidence="1">
    <location>
        <begin position="321"/>
        <end position="348"/>
    </location>
</feature>
<protein>
    <submittedName>
        <fullName evidence="2">Uncharacterized protein</fullName>
    </submittedName>
</protein>
<proteinExistence type="predicted"/>
<evidence type="ECO:0000313" key="3">
    <source>
        <dbReference type="Proteomes" id="UP000516105"/>
    </source>
</evidence>
<sequence length="357" mass="37441">MIASKTVADPTLIRVDARKGMLAKRTTELKLRADGTLESFNATNEGQGGVVISALVKAGATLASGGVVGAMESHPSSLPFDCTQEAKEALKEQERLRENILELESAIATPDAPVAAISTELAARRAEFQRISDLLTVTSSGPPIDPAKGTLGGFAHIPRPDIASFFDLSTPAAKAAFESYRVRQVGQQGFGISWQADKPMATALQTSMTFPTKAVPGLVYRRAVPAAISVFPCSGPPSVTAVCAKDESSTLARTLSANGSASFPQLSGLFTIPIGRGGLFGSEEVAAEFDASGAPTRLKYGSDPGAAAIAGVVDTARTTYASLEKASAAEQQAQLEELKRRKEIRELEYELSKPVAE</sequence>
<dbReference type="Proteomes" id="UP000516105">
    <property type="component" value="Chromosome"/>
</dbReference>
<dbReference type="EMBL" id="CP060782">
    <property type="protein sequence ID" value="QNP45635.1"/>
    <property type="molecule type" value="Genomic_DNA"/>
</dbReference>